<comment type="subcellular location">
    <subcellularLocation>
        <location evidence="1">Membrane</location>
        <topology evidence="1">Multi-pass membrane protein</topology>
    </subcellularLocation>
</comment>
<dbReference type="GeneID" id="9827463"/>
<evidence type="ECO:0000256" key="5">
    <source>
        <dbReference type="ARBA" id="ARBA00023136"/>
    </source>
</evidence>
<comment type="similarity">
    <text evidence="2">Belongs to the ADIPOR family.</text>
</comment>
<evidence type="ECO:0000256" key="3">
    <source>
        <dbReference type="ARBA" id="ARBA00022692"/>
    </source>
</evidence>
<comment type="caution">
    <text evidence="9">The sequence shown here is derived from an EMBL/GenBank/DDBJ whole genome shotgun (WGS) entry which is preliminary data.</text>
</comment>
<feature type="transmembrane region" description="Helical" evidence="8">
    <location>
        <begin position="226"/>
        <end position="245"/>
    </location>
</feature>
<proteinExistence type="inferred from homology"/>
<keyword evidence="6" id="KW-0479">Metal-binding</keyword>
<evidence type="ECO:0000256" key="1">
    <source>
        <dbReference type="ARBA" id="ARBA00004141"/>
    </source>
</evidence>
<feature type="compositionally biased region" description="Basic and acidic residues" evidence="7">
    <location>
        <begin position="361"/>
        <end position="382"/>
    </location>
</feature>
<evidence type="ECO:0000256" key="6">
    <source>
        <dbReference type="PIRSR" id="PIRSR604254-1"/>
    </source>
</evidence>
<sequence length="420" mass="48838">MSDHTDVCHNHERYRLVSKHNLYKTLWQNDYVINHYRPPAMTRKMCAKSAFHINNETINTWSHLLGFIYFTYQQYYTNYIVLPSVGSHKADHFVFTLSIFGMQMCMLLSASYHTFGCTSIEMRQKWLKMDIFGISASLLGMYLNGIYTAFFCFQDHLTSYIYILLGIFVITAYVPTRQDFFERKIVGSRVGLLHIIYCIIITFGICPTVHWVFLHGGFDSDHVVKWFPNVIVLYSLIAAAFMFYVTMVPERLWPDSVPKDYDYQEGEYDEISQGSDEKDNDKATDSEENNIKDSDEDDEGNSVPGKNVEEGEGIDDDNNLNDVDDSSDGNQSKEEDGESENSEEDSTEDSDEDESSETDESLQKEDLFQKPSETSHHYNDRRRVGGRAARVWYTRQYQYYHLSVHYLINVFVKLRSKIDI</sequence>
<dbReference type="Proteomes" id="UP000483820">
    <property type="component" value="Chromosome IV"/>
</dbReference>
<feature type="transmembrane region" description="Helical" evidence="8">
    <location>
        <begin position="195"/>
        <end position="214"/>
    </location>
</feature>
<dbReference type="PANTHER" id="PTHR20855:SF15">
    <property type="entry name" value="PROGESTIN AND ADIPOQ RECEPTOR FAMILY MEMBER 3"/>
    <property type="match status" value="1"/>
</dbReference>
<feature type="transmembrane region" description="Helical" evidence="8">
    <location>
        <begin position="157"/>
        <end position="174"/>
    </location>
</feature>
<reference evidence="9 10" key="1">
    <citation type="submission" date="2019-12" db="EMBL/GenBank/DDBJ databases">
        <title>Chromosome-level assembly of the Caenorhabditis remanei genome.</title>
        <authorList>
            <person name="Teterina A.A."/>
            <person name="Willis J.H."/>
            <person name="Phillips P.C."/>
        </authorList>
    </citation>
    <scope>NUCLEOTIDE SEQUENCE [LARGE SCALE GENOMIC DNA]</scope>
    <source>
        <strain evidence="9 10">PX506</strain>
        <tissue evidence="9">Whole organism</tissue>
    </source>
</reference>
<feature type="binding site" evidence="6">
    <location>
        <position position="113"/>
    </location>
    <ligand>
        <name>Zn(2+)</name>
        <dbReference type="ChEBI" id="CHEBI:29105"/>
    </ligand>
</feature>
<feature type="compositionally biased region" description="Acidic residues" evidence="7">
    <location>
        <begin position="335"/>
        <end position="360"/>
    </location>
</feature>
<dbReference type="CTD" id="9827463"/>
<feature type="compositionally biased region" description="Basic and acidic residues" evidence="7">
    <location>
        <begin position="275"/>
        <end position="293"/>
    </location>
</feature>
<evidence type="ECO:0000256" key="8">
    <source>
        <dbReference type="SAM" id="Phobius"/>
    </source>
</evidence>
<gene>
    <name evidence="9" type="ORF">GCK72_012997</name>
</gene>
<evidence type="ECO:0000313" key="10">
    <source>
        <dbReference type="Proteomes" id="UP000483820"/>
    </source>
</evidence>
<dbReference type="KEGG" id="crq:GCK72_012997"/>
<feature type="region of interest" description="Disordered" evidence="7">
    <location>
        <begin position="268"/>
        <end position="382"/>
    </location>
</feature>
<keyword evidence="5 8" id="KW-0472">Membrane</keyword>
<evidence type="ECO:0000256" key="4">
    <source>
        <dbReference type="ARBA" id="ARBA00022989"/>
    </source>
</evidence>
<feature type="compositionally biased region" description="Acidic residues" evidence="7">
    <location>
        <begin position="310"/>
        <end position="327"/>
    </location>
</feature>
<accession>A0A6A5GPG5</accession>
<dbReference type="EMBL" id="WUAV01000004">
    <property type="protein sequence ID" value="KAF1756544.1"/>
    <property type="molecule type" value="Genomic_DNA"/>
</dbReference>
<evidence type="ECO:0000256" key="7">
    <source>
        <dbReference type="SAM" id="MobiDB-lite"/>
    </source>
</evidence>
<protein>
    <submittedName>
        <fullName evidence="9">Uncharacterized protein</fullName>
    </submittedName>
</protein>
<dbReference type="GO" id="GO:0016020">
    <property type="term" value="C:membrane"/>
    <property type="evidence" value="ECO:0007669"/>
    <property type="project" value="UniProtKB-SubCell"/>
</dbReference>
<evidence type="ECO:0000313" key="9">
    <source>
        <dbReference type="EMBL" id="KAF1756544.1"/>
    </source>
</evidence>
<dbReference type="GO" id="GO:0038023">
    <property type="term" value="F:signaling receptor activity"/>
    <property type="evidence" value="ECO:0007669"/>
    <property type="project" value="TreeGrafter"/>
</dbReference>
<dbReference type="InterPro" id="IPR004254">
    <property type="entry name" value="AdipoR/HlyIII-related"/>
</dbReference>
<dbReference type="GO" id="GO:0046872">
    <property type="term" value="F:metal ion binding"/>
    <property type="evidence" value="ECO:0007669"/>
    <property type="project" value="UniProtKB-KW"/>
</dbReference>
<organism evidence="9 10">
    <name type="scientific">Caenorhabditis remanei</name>
    <name type="common">Caenorhabditis vulgaris</name>
    <dbReference type="NCBI Taxonomy" id="31234"/>
    <lineage>
        <taxon>Eukaryota</taxon>
        <taxon>Metazoa</taxon>
        <taxon>Ecdysozoa</taxon>
        <taxon>Nematoda</taxon>
        <taxon>Chromadorea</taxon>
        <taxon>Rhabditida</taxon>
        <taxon>Rhabditina</taxon>
        <taxon>Rhabditomorpha</taxon>
        <taxon>Rhabditoidea</taxon>
        <taxon>Rhabditidae</taxon>
        <taxon>Peloderinae</taxon>
        <taxon>Caenorhabditis</taxon>
    </lineage>
</organism>
<dbReference type="Pfam" id="PF03006">
    <property type="entry name" value="HlyIII"/>
    <property type="match status" value="1"/>
</dbReference>
<keyword evidence="4 8" id="KW-1133">Transmembrane helix</keyword>
<keyword evidence="3 8" id="KW-0812">Transmembrane</keyword>
<dbReference type="AlphaFoldDB" id="A0A6A5GPG5"/>
<keyword evidence="6" id="KW-0862">Zinc</keyword>
<dbReference type="PANTHER" id="PTHR20855">
    <property type="entry name" value="ADIPOR/PROGESTIN RECEPTOR-RELATED"/>
    <property type="match status" value="1"/>
</dbReference>
<dbReference type="RefSeq" id="XP_053584335.1">
    <property type="nucleotide sequence ID" value="XM_053729563.1"/>
</dbReference>
<feature type="transmembrane region" description="Helical" evidence="8">
    <location>
        <begin position="92"/>
        <end position="110"/>
    </location>
</feature>
<evidence type="ECO:0000256" key="2">
    <source>
        <dbReference type="ARBA" id="ARBA00007018"/>
    </source>
</evidence>
<feature type="transmembrane region" description="Helical" evidence="8">
    <location>
        <begin position="131"/>
        <end position="151"/>
    </location>
</feature>
<name>A0A6A5GPG5_CAERE</name>